<dbReference type="EMBL" id="CP147250">
    <property type="protein sequence ID" value="WYJ81308.1"/>
    <property type="molecule type" value="Genomic_DNA"/>
</dbReference>
<keyword evidence="3" id="KW-1185">Reference proteome</keyword>
<dbReference type="Proteomes" id="UP000664360">
    <property type="component" value="Chromosome"/>
</dbReference>
<reference evidence="2 3" key="1">
    <citation type="submission" date="2024-03" db="EMBL/GenBank/DDBJ databases">
        <title>The Genome Sequence of Enterococcus sp. DIV1094.</title>
        <authorList>
            <consortium name="The Broad Institute Genomics Platform"/>
            <consortium name="The Broad Institute Microbial Omics Core"/>
            <consortium name="The Broad Institute Genomic Center for Infectious Diseases"/>
            <person name="Earl A."/>
            <person name="Manson A."/>
            <person name="Gilmore M."/>
            <person name="Schwartman J."/>
            <person name="Shea T."/>
            <person name="Abouelleil A."/>
            <person name="Cao P."/>
            <person name="Chapman S."/>
            <person name="Cusick C."/>
            <person name="Young S."/>
            <person name="Neafsey D."/>
            <person name="Nusbaum C."/>
            <person name="Birren B."/>
        </authorList>
    </citation>
    <scope>NUCLEOTIDE SEQUENCE [LARGE SCALE GENOMIC DNA]</scope>
    <source>
        <strain evidence="2 3">DIV1094</strain>
    </source>
</reference>
<evidence type="ECO:0000313" key="3">
    <source>
        <dbReference type="Proteomes" id="UP000664360"/>
    </source>
</evidence>
<organism evidence="2 3">
    <name type="scientific">Candidatus Enterococcus mangumiae</name>
    <dbReference type="NCBI Taxonomy" id="2230878"/>
    <lineage>
        <taxon>Bacteria</taxon>
        <taxon>Bacillati</taxon>
        <taxon>Bacillota</taxon>
        <taxon>Bacilli</taxon>
        <taxon>Lactobacillales</taxon>
        <taxon>Enterococcaceae</taxon>
        <taxon>Enterococcus</taxon>
    </lineage>
</organism>
<keyword evidence="1" id="KW-0812">Transmembrane</keyword>
<protein>
    <submittedName>
        <fullName evidence="2">Uncharacterized protein</fullName>
    </submittedName>
</protein>
<proteinExistence type="predicted"/>
<evidence type="ECO:0000313" key="2">
    <source>
        <dbReference type="EMBL" id="WYJ81308.1"/>
    </source>
</evidence>
<keyword evidence="1" id="KW-0472">Membrane</keyword>
<accession>A0ABZ2SZZ1</accession>
<feature type="transmembrane region" description="Helical" evidence="1">
    <location>
        <begin position="12"/>
        <end position="34"/>
    </location>
</feature>
<dbReference type="RefSeq" id="WP_206857179.1">
    <property type="nucleotide sequence ID" value="NZ_CP147250.1"/>
</dbReference>
<name>A0ABZ2SZZ1_9ENTE</name>
<keyword evidence="1" id="KW-1133">Transmembrane helix</keyword>
<evidence type="ECO:0000256" key="1">
    <source>
        <dbReference type="SAM" id="Phobius"/>
    </source>
</evidence>
<gene>
    <name evidence="2" type="ORF">DOK79_002892</name>
</gene>
<feature type="transmembrane region" description="Helical" evidence="1">
    <location>
        <begin position="46"/>
        <end position="72"/>
    </location>
</feature>
<sequence length="84" mass="9276">MFKKIRNISIVLFIINLFILVVVPIVFSVIFKISPHLDPSPNGLGVVPLLAVILGVFFVRVTGPIMFIMLLIDIACNVNVKNSL</sequence>